<evidence type="ECO:0000313" key="3">
    <source>
        <dbReference type="Proteomes" id="UP000006565"/>
    </source>
</evidence>
<dbReference type="HOGENOM" id="CLU_1227676_0_0_2"/>
<protein>
    <submittedName>
        <fullName evidence="2">Uncharacterized protein</fullName>
    </submittedName>
</protein>
<evidence type="ECO:0000256" key="1">
    <source>
        <dbReference type="SAM" id="Phobius"/>
    </source>
</evidence>
<keyword evidence="1" id="KW-0472">Membrane</keyword>
<keyword evidence="1" id="KW-1133">Transmembrane helix</keyword>
<feature type="transmembrane region" description="Helical" evidence="1">
    <location>
        <begin position="115"/>
        <end position="135"/>
    </location>
</feature>
<sequence>MGIKGNNPLKSVYKFGSCLSKCLRKDGDVEDPDEISSEEEEEIYSIFEKNDLFERTSLILEEARIQFDRFGLNINLINSKIIASFQIFLVLVTIQTTVFLYFLGTREMLDSSYYVFGWFLIFSILTFVIFLFLLLPKEYKYPSVFGEERREKLSRVEKYQIVSDFLYHTIDSYDSNRKTYSILKDGYVITLFLILLNLIIFGILILSLLELDIVTFSKLIINTFF</sequence>
<feature type="transmembrane region" description="Helical" evidence="1">
    <location>
        <begin position="187"/>
        <end position="209"/>
    </location>
</feature>
<name>E1RJH1_METP4</name>
<gene>
    <name evidence="2" type="ordered locus">Mpet_2029</name>
</gene>
<dbReference type="AlphaFoldDB" id="E1RJH1"/>
<feature type="transmembrane region" description="Helical" evidence="1">
    <location>
        <begin position="81"/>
        <end position="103"/>
    </location>
</feature>
<dbReference type="EMBL" id="CP002117">
    <property type="protein sequence ID" value="ADN36777.1"/>
    <property type="molecule type" value="Genomic_DNA"/>
</dbReference>
<keyword evidence="3" id="KW-1185">Reference proteome</keyword>
<reference evidence="2 3" key="1">
    <citation type="journal article" date="2010" name="Stand. Genomic Sci.">
        <title>Complete genome sequence of Methanoplanus petrolearius type strain (SEBR 4847).</title>
        <authorList>
            <person name="Brambilla E."/>
            <person name="Djao O.D."/>
            <person name="Daligault H."/>
            <person name="Lapidus A."/>
            <person name="Lucas S."/>
            <person name="Hammon N."/>
            <person name="Nolan M."/>
            <person name="Tice H."/>
            <person name="Cheng J.F."/>
            <person name="Han C."/>
            <person name="Tapia R."/>
            <person name="Goodwin L."/>
            <person name="Pitluck S."/>
            <person name="Liolios K."/>
            <person name="Ivanova N."/>
            <person name="Mavromatis K."/>
            <person name="Mikhailova N."/>
            <person name="Pati A."/>
            <person name="Chen A."/>
            <person name="Palaniappan K."/>
            <person name="Land M."/>
            <person name="Hauser L."/>
            <person name="Chang Y.J."/>
            <person name="Jeffries C.D."/>
            <person name="Rohde M."/>
            <person name="Spring S."/>
            <person name="Sikorski J."/>
            <person name="Goker M."/>
            <person name="Woyke T."/>
            <person name="Bristow J."/>
            <person name="Eisen J.A."/>
            <person name="Markowitz V."/>
            <person name="Hugenholtz P."/>
            <person name="Kyrpides N.C."/>
            <person name="Klenk H.P."/>
        </authorList>
    </citation>
    <scope>NUCLEOTIDE SEQUENCE [LARGE SCALE GENOMIC DNA]</scope>
    <source>
        <strain evidence="3">DSM 11571 / OCM 486 / SEBR 4847</strain>
    </source>
</reference>
<dbReference type="KEGG" id="mpi:Mpet_2029"/>
<dbReference type="GeneID" id="9744510"/>
<dbReference type="Proteomes" id="UP000006565">
    <property type="component" value="Chromosome"/>
</dbReference>
<organism evidence="2 3">
    <name type="scientific">Methanolacinia petrolearia (strain DSM 11571 / OCM 486 / SEBR 4847)</name>
    <name type="common">Methanoplanus petrolearius</name>
    <dbReference type="NCBI Taxonomy" id="679926"/>
    <lineage>
        <taxon>Archaea</taxon>
        <taxon>Methanobacteriati</taxon>
        <taxon>Methanobacteriota</taxon>
        <taxon>Stenosarchaea group</taxon>
        <taxon>Methanomicrobia</taxon>
        <taxon>Methanomicrobiales</taxon>
        <taxon>Methanomicrobiaceae</taxon>
        <taxon>Methanolacinia</taxon>
    </lineage>
</organism>
<proteinExistence type="predicted"/>
<evidence type="ECO:0000313" key="2">
    <source>
        <dbReference type="EMBL" id="ADN36777.1"/>
    </source>
</evidence>
<accession>E1RJH1</accession>
<keyword evidence="1" id="KW-0812">Transmembrane</keyword>
<dbReference type="RefSeq" id="WP_013329954.1">
    <property type="nucleotide sequence ID" value="NC_014507.1"/>
</dbReference>